<evidence type="ECO:0000256" key="3">
    <source>
        <dbReference type="ARBA" id="ARBA00022833"/>
    </source>
</evidence>
<dbReference type="PROSITE" id="PS50865">
    <property type="entry name" value="ZF_MYND_2"/>
    <property type="match status" value="2"/>
</dbReference>
<dbReference type="Gene3D" id="6.10.140.2220">
    <property type="match status" value="2"/>
</dbReference>
<comment type="caution">
    <text evidence="6">The sequence shown here is derived from an EMBL/GenBank/DDBJ whole genome shotgun (WGS) entry which is preliminary data.</text>
</comment>
<keyword evidence="1" id="KW-0479">Metal-binding</keyword>
<dbReference type="InterPro" id="IPR046824">
    <property type="entry name" value="Mss51-like_C"/>
</dbReference>
<dbReference type="Proteomes" id="UP000291343">
    <property type="component" value="Unassembled WGS sequence"/>
</dbReference>
<organism evidence="6 7">
    <name type="scientific">Laodelphax striatellus</name>
    <name type="common">Small brown planthopper</name>
    <name type="synonym">Delphax striatella</name>
    <dbReference type="NCBI Taxonomy" id="195883"/>
    <lineage>
        <taxon>Eukaryota</taxon>
        <taxon>Metazoa</taxon>
        <taxon>Ecdysozoa</taxon>
        <taxon>Arthropoda</taxon>
        <taxon>Hexapoda</taxon>
        <taxon>Insecta</taxon>
        <taxon>Pterygota</taxon>
        <taxon>Neoptera</taxon>
        <taxon>Paraneoptera</taxon>
        <taxon>Hemiptera</taxon>
        <taxon>Auchenorrhyncha</taxon>
        <taxon>Fulgoroidea</taxon>
        <taxon>Delphacidae</taxon>
        <taxon>Criomorphinae</taxon>
        <taxon>Laodelphax</taxon>
    </lineage>
</organism>
<dbReference type="STRING" id="195883.A0A482X8G9"/>
<evidence type="ECO:0000313" key="7">
    <source>
        <dbReference type="Proteomes" id="UP000291343"/>
    </source>
</evidence>
<evidence type="ECO:0000259" key="5">
    <source>
        <dbReference type="PROSITE" id="PS50865"/>
    </source>
</evidence>
<evidence type="ECO:0000256" key="2">
    <source>
        <dbReference type="ARBA" id="ARBA00022771"/>
    </source>
</evidence>
<gene>
    <name evidence="6" type="ORF">LSTR_LSTR003502</name>
</gene>
<dbReference type="InParanoid" id="A0A482X8G9"/>
<evidence type="ECO:0000313" key="6">
    <source>
        <dbReference type="EMBL" id="RZF41997.1"/>
    </source>
</evidence>
<keyword evidence="3" id="KW-0862">Zinc</keyword>
<proteinExistence type="predicted"/>
<keyword evidence="2 4" id="KW-0863">Zinc-finger</keyword>
<protein>
    <recommendedName>
        <fullName evidence="5">MYND-type domain-containing protein</fullName>
    </recommendedName>
</protein>
<dbReference type="PANTHER" id="PTHR28069:SF2">
    <property type="entry name" value="GH20023P"/>
    <property type="match status" value="1"/>
</dbReference>
<feature type="domain" description="MYND-type" evidence="5">
    <location>
        <begin position="20"/>
        <end position="60"/>
    </location>
</feature>
<keyword evidence="7" id="KW-1185">Reference proteome</keyword>
<dbReference type="InterPro" id="IPR002893">
    <property type="entry name" value="Znf_MYND"/>
</dbReference>
<accession>A0A482X8G9</accession>
<feature type="domain" description="MYND-type" evidence="5">
    <location>
        <begin position="119"/>
        <end position="157"/>
    </location>
</feature>
<dbReference type="GO" id="GO:0008270">
    <property type="term" value="F:zinc ion binding"/>
    <property type="evidence" value="ECO:0007669"/>
    <property type="project" value="UniProtKB-KW"/>
</dbReference>
<dbReference type="Pfam" id="PF20179">
    <property type="entry name" value="MSS51_C"/>
    <property type="match status" value="1"/>
</dbReference>
<dbReference type="SUPFAM" id="SSF144232">
    <property type="entry name" value="HIT/MYND zinc finger-like"/>
    <property type="match status" value="2"/>
</dbReference>
<name>A0A482X8G9_LAOST</name>
<sequence length="446" mass="51121">MSYNFCVRNFVRSLYLPTICCMCGQKAAECTLKSCCGCRLVAYCSAAHQKLHWPDHKRLCKAASAVASKANCSHLFQNAFESVSLWKEYRDAIMLGLVKELNRPLDSFEQQTIFNPNCCTVCHRYEKSMLTCDKCSYVWYCSSQHKTLDAEAHSKLCQHFSNLLKFHIGYIALADKNVCEGFFVTDSNKFPDCLESFMNDNVYLLECSTYLGDKLCKIHASDSFSFPMTAVYALKQCGLFSRNRDLVIHVVGAHDMEPNDINLWKCLDIVQNDFDSISIVLVGPDLNLKFFSRSLSDSEVNSTSKFKFKASKTFYHTFYLDENVKSRPPDLIIAFNCGFHAGNGPDEPDTWKETIPYFCKHPKTLIVLTSYSRKEAEDDLVYFMNNCDLENSRQILEIIVQHEQNPFRSLKPNYVVWESLTDALFFANNFISILKNHAIVEEPDGW</sequence>
<evidence type="ECO:0000256" key="1">
    <source>
        <dbReference type="ARBA" id="ARBA00022723"/>
    </source>
</evidence>
<evidence type="ECO:0000256" key="4">
    <source>
        <dbReference type="PROSITE-ProRule" id="PRU00134"/>
    </source>
</evidence>
<dbReference type="AlphaFoldDB" id="A0A482X8G9"/>
<dbReference type="PANTHER" id="PTHR28069">
    <property type="entry name" value="GH20023P"/>
    <property type="match status" value="1"/>
</dbReference>
<dbReference type="OrthoDB" id="5282002at2759"/>
<dbReference type="SMR" id="A0A482X8G9"/>
<dbReference type="PROSITE" id="PS01360">
    <property type="entry name" value="ZF_MYND_1"/>
    <property type="match status" value="1"/>
</dbReference>
<dbReference type="Pfam" id="PF01753">
    <property type="entry name" value="zf-MYND"/>
    <property type="match status" value="2"/>
</dbReference>
<dbReference type="EMBL" id="QKKF02015643">
    <property type="protein sequence ID" value="RZF41997.1"/>
    <property type="molecule type" value="Genomic_DNA"/>
</dbReference>
<reference evidence="6 7" key="1">
    <citation type="journal article" date="2017" name="Gigascience">
        <title>Genome sequence of the small brown planthopper, Laodelphax striatellus.</title>
        <authorList>
            <person name="Zhu J."/>
            <person name="Jiang F."/>
            <person name="Wang X."/>
            <person name="Yang P."/>
            <person name="Bao Y."/>
            <person name="Zhao W."/>
            <person name="Wang W."/>
            <person name="Lu H."/>
            <person name="Wang Q."/>
            <person name="Cui N."/>
            <person name="Li J."/>
            <person name="Chen X."/>
            <person name="Luo L."/>
            <person name="Yu J."/>
            <person name="Kang L."/>
            <person name="Cui F."/>
        </authorList>
    </citation>
    <scope>NUCLEOTIDE SEQUENCE [LARGE SCALE GENOMIC DNA]</scope>
    <source>
        <strain evidence="6">Lst14</strain>
    </source>
</reference>